<evidence type="ECO:0000313" key="2">
    <source>
        <dbReference type="Proteomes" id="UP001165488"/>
    </source>
</evidence>
<organism evidence="1 2">
    <name type="scientific">Belliella calami</name>
    <dbReference type="NCBI Taxonomy" id="2923436"/>
    <lineage>
        <taxon>Bacteria</taxon>
        <taxon>Pseudomonadati</taxon>
        <taxon>Bacteroidota</taxon>
        <taxon>Cytophagia</taxon>
        <taxon>Cytophagales</taxon>
        <taxon>Cyclobacteriaceae</taxon>
        <taxon>Belliella</taxon>
    </lineage>
</organism>
<comment type="caution">
    <text evidence="1">The sequence shown here is derived from an EMBL/GenBank/DDBJ whole genome shotgun (WGS) entry which is preliminary data.</text>
</comment>
<dbReference type="Proteomes" id="UP001165488">
    <property type="component" value="Unassembled WGS sequence"/>
</dbReference>
<sequence length="84" mass="10036">MTEEEFDLLDELYFVQHFDYLKDILGWEEELLLANLQSLLDKDYIKCLYKPDEEVFDKISSLKESGKTYYYLATKKGLMNHNSI</sequence>
<dbReference type="RefSeq" id="WP_241273310.1">
    <property type="nucleotide sequence ID" value="NZ_JAKZGS010000001.1"/>
</dbReference>
<protein>
    <submittedName>
        <fullName evidence="1">Uncharacterized protein</fullName>
    </submittedName>
</protein>
<reference evidence="1" key="1">
    <citation type="submission" date="2022-03" db="EMBL/GenBank/DDBJ databases">
        <title>De novo assembled genomes of Belliella spp. (Cyclobacteriaceae) strains.</title>
        <authorList>
            <person name="Szabo A."/>
            <person name="Korponai K."/>
            <person name="Felfoldi T."/>
        </authorList>
    </citation>
    <scope>NUCLEOTIDE SEQUENCE</scope>
    <source>
        <strain evidence="1">DSM 107340</strain>
    </source>
</reference>
<accession>A0ABS9UJJ5</accession>
<gene>
    <name evidence="1" type="ORF">MM236_02285</name>
</gene>
<keyword evidence="2" id="KW-1185">Reference proteome</keyword>
<name>A0ABS9UJJ5_9BACT</name>
<dbReference type="EMBL" id="JAKZGS010000001">
    <property type="protein sequence ID" value="MCH7396791.1"/>
    <property type="molecule type" value="Genomic_DNA"/>
</dbReference>
<evidence type="ECO:0000313" key="1">
    <source>
        <dbReference type="EMBL" id="MCH7396791.1"/>
    </source>
</evidence>
<proteinExistence type="predicted"/>